<keyword evidence="2" id="KW-1185">Reference proteome</keyword>
<dbReference type="RefSeq" id="WP_183428653.1">
    <property type="nucleotide sequence ID" value="NZ_JACHVP010000003.1"/>
</dbReference>
<dbReference type="SUPFAM" id="SSF56784">
    <property type="entry name" value="HAD-like"/>
    <property type="match status" value="1"/>
</dbReference>
<dbReference type="Gene3D" id="1.10.150.240">
    <property type="entry name" value="Putative phosphatase, domain 2"/>
    <property type="match status" value="1"/>
</dbReference>
<gene>
    <name evidence="1" type="ORF">FHX33_002908</name>
</gene>
<accession>A0A7W4YJ82</accession>
<evidence type="ECO:0000313" key="1">
    <source>
        <dbReference type="EMBL" id="MBB2968138.1"/>
    </source>
</evidence>
<dbReference type="Pfam" id="PF00702">
    <property type="entry name" value="Hydrolase"/>
    <property type="match status" value="1"/>
</dbReference>
<dbReference type="InterPro" id="IPR051806">
    <property type="entry name" value="HAD-like_SPP"/>
</dbReference>
<dbReference type="GO" id="GO:0050308">
    <property type="term" value="F:sugar-phosphatase activity"/>
    <property type="evidence" value="ECO:0007669"/>
    <property type="project" value="UniProtKB-EC"/>
</dbReference>
<dbReference type="InterPro" id="IPR023214">
    <property type="entry name" value="HAD_sf"/>
</dbReference>
<dbReference type="Proteomes" id="UP000538196">
    <property type="component" value="Unassembled WGS sequence"/>
</dbReference>
<sequence>MDVTARGFLFDMDGTLVDSTPVVEHVWGEFSATHGLDAAGVLEYAHGRPAPSTVAHFLPQYSAEERERMTDRLLEEEVTRTDGIVEIPGAAALIAALTDAGAPVALVTSAPRALAVARMEAAGIPLPAVVVTPADVEHGKPAPDPYLLGARRLGVPIADCLVFEDVEAGLRAGIDAGARTVVVGSYASATTEGLTRLPDHTGVAVTCVGDAFRLRTA</sequence>
<dbReference type="SFLD" id="SFLDS00003">
    <property type="entry name" value="Haloacid_Dehalogenase"/>
    <property type="match status" value="1"/>
</dbReference>
<protein>
    <submittedName>
        <fullName evidence="1">Sugar-phosphatase</fullName>
        <ecNumber evidence="1">3.1.3.23</ecNumber>
    </submittedName>
</protein>
<dbReference type="PANTHER" id="PTHR43481">
    <property type="entry name" value="FRUCTOSE-1-PHOSPHATE PHOSPHATASE"/>
    <property type="match status" value="1"/>
</dbReference>
<keyword evidence="1" id="KW-0378">Hydrolase</keyword>
<name>A0A7W4YJ82_LEIAQ</name>
<dbReference type="EC" id="3.1.3.23" evidence="1"/>
<evidence type="ECO:0000313" key="2">
    <source>
        <dbReference type="Proteomes" id="UP000538196"/>
    </source>
</evidence>
<dbReference type="Gene3D" id="3.40.50.1000">
    <property type="entry name" value="HAD superfamily/HAD-like"/>
    <property type="match status" value="1"/>
</dbReference>
<comment type="caution">
    <text evidence="1">The sequence shown here is derived from an EMBL/GenBank/DDBJ whole genome shotgun (WGS) entry which is preliminary data.</text>
</comment>
<proteinExistence type="predicted"/>
<organism evidence="1 2">
    <name type="scientific">Leifsonia aquatica</name>
    <name type="common">Corynebacterium aquaticum</name>
    <dbReference type="NCBI Taxonomy" id="144185"/>
    <lineage>
        <taxon>Bacteria</taxon>
        <taxon>Bacillati</taxon>
        <taxon>Actinomycetota</taxon>
        <taxon>Actinomycetes</taxon>
        <taxon>Micrococcales</taxon>
        <taxon>Microbacteriaceae</taxon>
        <taxon>Leifsonia</taxon>
    </lineage>
</organism>
<dbReference type="SFLD" id="SFLDG01129">
    <property type="entry name" value="C1.5:_HAD__Beta-PGM__Phosphata"/>
    <property type="match status" value="1"/>
</dbReference>
<dbReference type="InterPro" id="IPR006439">
    <property type="entry name" value="HAD-SF_hydro_IA"/>
</dbReference>
<dbReference type="NCBIfam" id="TIGR01509">
    <property type="entry name" value="HAD-SF-IA-v3"/>
    <property type="match status" value="1"/>
</dbReference>
<dbReference type="InterPro" id="IPR023198">
    <property type="entry name" value="PGP-like_dom2"/>
</dbReference>
<dbReference type="PANTHER" id="PTHR43481:SF4">
    <property type="entry name" value="GLYCEROL-1-PHOSPHATE PHOSPHOHYDROLASE 1-RELATED"/>
    <property type="match status" value="1"/>
</dbReference>
<reference evidence="1 2" key="1">
    <citation type="submission" date="2020-08" db="EMBL/GenBank/DDBJ databases">
        <title>Sequencing the genomes of 1000 actinobacteria strains.</title>
        <authorList>
            <person name="Klenk H.-P."/>
        </authorList>
    </citation>
    <scope>NUCLEOTIDE SEQUENCE [LARGE SCALE GENOMIC DNA]</scope>
    <source>
        <strain evidence="1 2">DSM 20146</strain>
    </source>
</reference>
<dbReference type="AlphaFoldDB" id="A0A7W4YJ82"/>
<dbReference type="EMBL" id="JACHVP010000003">
    <property type="protein sequence ID" value="MBB2968138.1"/>
    <property type="molecule type" value="Genomic_DNA"/>
</dbReference>
<dbReference type="InterPro" id="IPR036412">
    <property type="entry name" value="HAD-like_sf"/>
</dbReference>